<comment type="caution">
    <text evidence="3">The sequence shown here is derived from an EMBL/GenBank/DDBJ whole genome shotgun (WGS) entry which is preliminary data.</text>
</comment>
<dbReference type="GO" id="GO:0045505">
    <property type="term" value="F:dynein intermediate chain binding"/>
    <property type="evidence" value="ECO:0007669"/>
    <property type="project" value="InterPro"/>
</dbReference>
<dbReference type="PANTHER" id="PTHR45703">
    <property type="entry name" value="DYNEIN HEAVY CHAIN"/>
    <property type="match status" value="1"/>
</dbReference>
<dbReference type="InterPro" id="IPR013602">
    <property type="entry name" value="Dynein_heavy_linker"/>
</dbReference>
<dbReference type="GO" id="GO:0007018">
    <property type="term" value="P:microtubule-based movement"/>
    <property type="evidence" value="ECO:0007669"/>
    <property type="project" value="InterPro"/>
</dbReference>
<dbReference type="InterPro" id="IPR026983">
    <property type="entry name" value="DHC"/>
</dbReference>
<dbReference type="GO" id="GO:0051959">
    <property type="term" value="F:dynein light intermediate chain binding"/>
    <property type="evidence" value="ECO:0007669"/>
    <property type="project" value="InterPro"/>
</dbReference>
<protein>
    <recommendedName>
        <fullName evidence="2">Dynein heavy chain linker domain-containing protein</fullName>
    </recommendedName>
</protein>
<feature type="region of interest" description="Disordered" evidence="1">
    <location>
        <begin position="94"/>
        <end position="127"/>
    </location>
</feature>
<proteinExistence type="predicted"/>
<evidence type="ECO:0000313" key="4">
    <source>
        <dbReference type="Proteomes" id="UP001208570"/>
    </source>
</evidence>
<keyword evidence="4" id="KW-1185">Reference proteome</keyword>
<dbReference type="InterPro" id="IPR042228">
    <property type="entry name" value="Dynein_linker_3"/>
</dbReference>
<feature type="non-terminal residue" evidence="3">
    <location>
        <position position="1"/>
    </location>
</feature>
<name>A0AAD9MWF0_9ANNE</name>
<dbReference type="Pfam" id="PF08393">
    <property type="entry name" value="DHC_N2"/>
    <property type="match status" value="1"/>
</dbReference>
<organism evidence="3 4">
    <name type="scientific">Paralvinella palmiformis</name>
    <dbReference type="NCBI Taxonomy" id="53620"/>
    <lineage>
        <taxon>Eukaryota</taxon>
        <taxon>Metazoa</taxon>
        <taxon>Spiralia</taxon>
        <taxon>Lophotrochozoa</taxon>
        <taxon>Annelida</taxon>
        <taxon>Polychaeta</taxon>
        <taxon>Sedentaria</taxon>
        <taxon>Canalipalpata</taxon>
        <taxon>Terebellida</taxon>
        <taxon>Terebelliformia</taxon>
        <taxon>Alvinellidae</taxon>
        <taxon>Paralvinella</taxon>
    </lineage>
</organism>
<evidence type="ECO:0000259" key="2">
    <source>
        <dbReference type="Pfam" id="PF08393"/>
    </source>
</evidence>
<dbReference type="Gene3D" id="3.20.180.20">
    <property type="entry name" value="Dynein heavy chain, N-terminal domain 2"/>
    <property type="match status" value="1"/>
</dbReference>
<evidence type="ECO:0000256" key="1">
    <source>
        <dbReference type="SAM" id="MobiDB-lite"/>
    </source>
</evidence>
<dbReference type="AlphaFoldDB" id="A0AAD9MWF0"/>
<reference evidence="3" key="1">
    <citation type="journal article" date="2023" name="Mol. Biol. Evol.">
        <title>Third-Generation Sequencing Reveals the Adaptive Role of the Epigenome in Three Deep-Sea Polychaetes.</title>
        <authorList>
            <person name="Perez M."/>
            <person name="Aroh O."/>
            <person name="Sun Y."/>
            <person name="Lan Y."/>
            <person name="Juniper S.K."/>
            <person name="Young C.R."/>
            <person name="Angers B."/>
            <person name="Qian P.Y."/>
        </authorList>
    </citation>
    <scope>NUCLEOTIDE SEQUENCE</scope>
    <source>
        <strain evidence="3">P08H-3</strain>
    </source>
</reference>
<accession>A0AAD9MWF0</accession>
<sequence>PRLLFLQCCYGEEVPKGVVLRHIYQELEICFKSLVGYLDNKRHAFPRFYFVSDTILLAILSKPNELDSVKPHLKSLFSGIYDVHLQKFRPDESESEFHDDLMSPEGHRKSMTPDKGRAANVISPGLGAPTPGTKIDKRLTAVHVSLSGF</sequence>
<dbReference type="PANTHER" id="PTHR45703:SF8">
    <property type="entry name" value="DYNEINS HEAVY CHAIN"/>
    <property type="match status" value="1"/>
</dbReference>
<feature type="compositionally biased region" description="Basic and acidic residues" evidence="1">
    <location>
        <begin position="94"/>
        <end position="117"/>
    </location>
</feature>
<dbReference type="EMBL" id="JAODUP010000594">
    <property type="protein sequence ID" value="KAK2146618.1"/>
    <property type="molecule type" value="Genomic_DNA"/>
</dbReference>
<gene>
    <name evidence="3" type="ORF">LSH36_594g02043</name>
</gene>
<dbReference type="GO" id="GO:0030286">
    <property type="term" value="C:dynein complex"/>
    <property type="evidence" value="ECO:0007669"/>
    <property type="project" value="InterPro"/>
</dbReference>
<dbReference type="Proteomes" id="UP001208570">
    <property type="component" value="Unassembled WGS sequence"/>
</dbReference>
<feature type="domain" description="Dynein heavy chain linker" evidence="2">
    <location>
        <begin position="20"/>
        <end position="107"/>
    </location>
</feature>
<evidence type="ECO:0000313" key="3">
    <source>
        <dbReference type="EMBL" id="KAK2146618.1"/>
    </source>
</evidence>